<comment type="caution">
    <text evidence="1">The sequence shown here is derived from an EMBL/GenBank/DDBJ whole genome shotgun (WGS) entry which is preliminary data.</text>
</comment>
<reference evidence="1" key="1">
    <citation type="submission" date="2018-10" db="EMBL/GenBank/DDBJ databases">
        <title>Schaedlerella arabinophila gen. nov. sp. nov., isolated from the mouse intestinal tract and comparative analysis with the genome of the closely related altered Schaedler flora strain ASF502.</title>
        <authorList>
            <person name="Miyake S."/>
            <person name="Soh M."/>
            <person name="Seedorf H."/>
        </authorList>
    </citation>
    <scope>NUCLEOTIDE SEQUENCE [LARGE SCALE GENOMIC DNA]</scope>
    <source>
        <strain evidence="1">DSM 106076</strain>
    </source>
</reference>
<keyword evidence="2" id="KW-1185">Reference proteome</keyword>
<proteinExistence type="predicted"/>
<sequence length="233" mass="27086">MHFIIILSAILMCAGCRTASQKGGIEKAVSDFFEGDYEYRQTDVYFHRDTELSSTVVEGKIIQSPYKEYRKLVESSEQSLWDEMYLIGNGKVVDVKMNLNNEWQETKMNREYPYGYDENLQFVLDREEVSDHRKIEVYTAEYTVDVSKNFRLKEDLKATVKQEYFWEKDSNTLIQVETDLTDLNQKLFIANLISANGVSLNDAQSRIEDETGLSEIVKLEIWKSNGEILIEIP</sequence>
<dbReference type="Proteomes" id="UP000274920">
    <property type="component" value="Unassembled WGS sequence"/>
</dbReference>
<gene>
    <name evidence="1" type="ORF">EBB54_16650</name>
</gene>
<dbReference type="EMBL" id="RHJS01000002">
    <property type="protein sequence ID" value="RRK32799.1"/>
    <property type="molecule type" value="Genomic_DNA"/>
</dbReference>
<evidence type="ECO:0000313" key="1">
    <source>
        <dbReference type="EMBL" id="RRK32799.1"/>
    </source>
</evidence>
<name>A0A3R8LZS5_9FIRM</name>
<dbReference type="AlphaFoldDB" id="A0A3R8LZS5"/>
<protein>
    <submittedName>
        <fullName evidence="1">Uncharacterized protein</fullName>
    </submittedName>
</protein>
<evidence type="ECO:0000313" key="2">
    <source>
        <dbReference type="Proteomes" id="UP000274920"/>
    </source>
</evidence>
<accession>A0A3R8LZS5</accession>
<organism evidence="1 2">
    <name type="scientific">Schaedlerella arabinosiphila</name>
    <dbReference type="NCBI Taxonomy" id="2044587"/>
    <lineage>
        <taxon>Bacteria</taxon>
        <taxon>Bacillati</taxon>
        <taxon>Bacillota</taxon>
        <taxon>Clostridia</taxon>
        <taxon>Lachnospirales</taxon>
        <taxon>Lachnospiraceae</taxon>
        <taxon>Schaedlerella</taxon>
    </lineage>
</organism>